<dbReference type="PROSITE" id="PS00678">
    <property type="entry name" value="WD_REPEATS_1"/>
    <property type="match status" value="1"/>
</dbReference>
<dbReference type="InterPro" id="IPR036322">
    <property type="entry name" value="WD40_repeat_dom_sf"/>
</dbReference>
<keyword evidence="2 7" id="KW-0853">WD repeat</keyword>
<feature type="non-terminal residue" evidence="8">
    <location>
        <position position="116"/>
    </location>
</feature>
<comment type="subcellular location">
    <subcellularLocation>
        <location evidence="1">Mitochondrion outer membrane</location>
        <topology evidence="1">Peripheral membrane protein</topology>
        <orientation evidence="1">Cytoplasmic side</orientation>
    </subcellularLocation>
</comment>
<proteinExistence type="inferred from homology"/>
<dbReference type="InterPro" id="IPR019775">
    <property type="entry name" value="WD40_repeat_CS"/>
</dbReference>
<dbReference type="InterPro" id="IPR015943">
    <property type="entry name" value="WD40/YVTN_repeat-like_dom_sf"/>
</dbReference>
<evidence type="ECO:0000313" key="8">
    <source>
        <dbReference type="EMBL" id="KAE8410238.1"/>
    </source>
</evidence>
<evidence type="ECO:0000256" key="5">
    <source>
        <dbReference type="ARBA" id="ARBA00039789"/>
    </source>
</evidence>
<reference evidence="8 9" key="1">
    <citation type="submission" date="2019-04" db="EMBL/GenBank/DDBJ databases">
        <authorList>
            <consortium name="DOE Joint Genome Institute"/>
            <person name="Mondo S."/>
            <person name="Kjaerbolling I."/>
            <person name="Vesth T."/>
            <person name="Frisvad J.C."/>
            <person name="Nybo J.L."/>
            <person name="Theobald S."/>
            <person name="Kildgaard S."/>
            <person name="Isbrandt T."/>
            <person name="Kuo A."/>
            <person name="Sato A."/>
            <person name="Lyhne E.K."/>
            <person name="Kogle M.E."/>
            <person name="Wiebenga A."/>
            <person name="Kun R.S."/>
            <person name="Lubbers R.J."/>
            <person name="Makela M.R."/>
            <person name="Barry K."/>
            <person name="Chovatia M."/>
            <person name="Clum A."/>
            <person name="Daum C."/>
            <person name="Haridas S."/>
            <person name="He G."/>
            <person name="LaButti K."/>
            <person name="Lipzen A."/>
            <person name="Riley R."/>
            <person name="Salamov A."/>
            <person name="Simmons B.A."/>
            <person name="Magnuson J.K."/>
            <person name="Henrissat B."/>
            <person name="Mortensen U.H."/>
            <person name="Larsen T.O."/>
            <person name="Devries R.P."/>
            <person name="Grigoriev I.V."/>
            <person name="Machida M."/>
            <person name="Baker S.E."/>
            <person name="Andersen M.R."/>
            <person name="Cantor M.N."/>
            <person name="Hua S.X."/>
        </authorList>
    </citation>
    <scope>NUCLEOTIDE SEQUENCE [LARGE SCALE GENOMIC DNA]</scope>
    <source>
        <strain evidence="8 9">CBS 117616</strain>
    </source>
</reference>
<dbReference type="PROSITE" id="PS50082">
    <property type="entry name" value="WD_REPEATS_2"/>
    <property type="match status" value="1"/>
</dbReference>
<comment type="similarity">
    <text evidence="4">Belongs to the WD repeat MDV1/CAF4 family.</text>
</comment>
<dbReference type="EMBL" id="ML735984">
    <property type="protein sequence ID" value="KAE8410238.1"/>
    <property type="molecule type" value="Genomic_DNA"/>
</dbReference>
<evidence type="ECO:0000256" key="7">
    <source>
        <dbReference type="PROSITE-ProRule" id="PRU00221"/>
    </source>
</evidence>
<evidence type="ECO:0000256" key="2">
    <source>
        <dbReference type="ARBA" id="ARBA00022574"/>
    </source>
</evidence>
<dbReference type="SUPFAM" id="SSF50978">
    <property type="entry name" value="WD40 repeat-like"/>
    <property type="match status" value="1"/>
</dbReference>
<gene>
    <name evidence="8" type="ORF">BDV36DRAFT_278484</name>
</gene>
<evidence type="ECO:0000256" key="3">
    <source>
        <dbReference type="ARBA" id="ARBA00022737"/>
    </source>
</evidence>
<protein>
    <recommendedName>
        <fullName evidence="5">Mitochondrial division protein 1</fullName>
    </recommendedName>
</protein>
<sequence>MELQTFKGHSNWVQSVAFSPDGQTIASGSDDKTIKLWDAKTGMELQALEGHSNAVEGHSEGQPEISLSNVWVALGGENLIWLPPEYRDFTCHAVKDATLALGHSNGRVSIVGFHTV</sequence>
<accession>A0ABQ6W0X2</accession>
<dbReference type="PANTHER" id="PTHR22847:SF637">
    <property type="entry name" value="WD REPEAT DOMAIN 5B"/>
    <property type="match status" value="1"/>
</dbReference>
<evidence type="ECO:0000256" key="1">
    <source>
        <dbReference type="ARBA" id="ARBA00004570"/>
    </source>
</evidence>
<dbReference type="PROSITE" id="PS50294">
    <property type="entry name" value="WD_REPEATS_REGION"/>
    <property type="match status" value="1"/>
</dbReference>
<comment type="function">
    <text evidence="6">Involved in mitochondrial fission. Acts as an adapter protein required to form mitochondrial fission complexes. Formation of these complexes is required to promote constriction and fission of the mitochondrial compartment at a late step in mitochondrial division.</text>
</comment>
<keyword evidence="3" id="KW-0677">Repeat</keyword>
<name>A0ABQ6W0X2_9EURO</name>
<dbReference type="SMART" id="SM00320">
    <property type="entry name" value="WD40"/>
    <property type="match status" value="1"/>
</dbReference>
<organism evidence="8 9">
    <name type="scientific">Aspergillus pseudocaelatus</name>
    <dbReference type="NCBI Taxonomy" id="1825620"/>
    <lineage>
        <taxon>Eukaryota</taxon>
        <taxon>Fungi</taxon>
        <taxon>Dikarya</taxon>
        <taxon>Ascomycota</taxon>
        <taxon>Pezizomycotina</taxon>
        <taxon>Eurotiomycetes</taxon>
        <taxon>Eurotiomycetidae</taxon>
        <taxon>Eurotiales</taxon>
        <taxon>Aspergillaceae</taxon>
        <taxon>Aspergillus</taxon>
        <taxon>Aspergillus subgen. Circumdati</taxon>
    </lineage>
</organism>
<dbReference type="Pfam" id="PF00400">
    <property type="entry name" value="WD40"/>
    <property type="match status" value="1"/>
</dbReference>
<evidence type="ECO:0000313" key="9">
    <source>
        <dbReference type="Proteomes" id="UP000325395"/>
    </source>
</evidence>
<evidence type="ECO:0000256" key="6">
    <source>
        <dbReference type="ARBA" id="ARBA00043913"/>
    </source>
</evidence>
<evidence type="ECO:0000256" key="4">
    <source>
        <dbReference type="ARBA" id="ARBA00038415"/>
    </source>
</evidence>
<keyword evidence="9" id="KW-1185">Reference proteome</keyword>
<dbReference type="Proteomes" id="UP000325395">
    <property type="component" value="Unassembled WGS sequence"/>
</dbReference>
<dbReference type="InterPro" id="IPR001680">
    <property type="entry name" value="WD40_rpt"/>
</dbReference>
<dbReference type="Gene3D" id="2.130.10.10">
    <property type="entry name" value="YVTN repeat-like/Quinoprotein amine dehydrogenase"/>
    <property type="match status" value="1"/>
</dbReference>
<dbReference type="PANTHER" id="PTHR22847">
    <property type="entry name" value="WD40 REPEAT PROTEIN"/>
    <property type="match status" value="1"/>
</dbReference>
<feature type="repeat" description="WD" evidence="7">
    <location>
        <begin position="6"/>
        <end position="47"/>
    </location>
</feature>